<keyword evidence="3" id="KW-1185">Reference proteome</keyword>
<comment type="caution">
    <text evidence="2">The sequence shown here is derived from an EMBL/GenBank/DDBJ whole genome shotgun (WGS) entry which is preliminary data.</text>
</comment>
<evidence type="ECO:0000313" key="2">
    <source>
        <dbReference type="EMBL" id="KAF7280245.1"/>
    </source>
</evidence>
<dbReference type="EMBL" id="JAACXV010000310">
    <property type="protein sequence ID" value="KAF7280245.1"/>
    <property type="molecule type" value="Genomic_DNA"/>
</dbReference>
<dbReference type="AlphaFoldDB" id="A0A834MHH9"/>
<protein>
    <submittedName>
        <fullName evidence="2">Uncharacterized protein</fullName>
    </submittedName>
</protein>
<proteinExistence type="predicted"/>
<gene>
    <name evidence="2" type="ORF">GWI33_006241</name>
</gene>
<feature type="region of interest" description="Disordered" evidence="1">
    <location>
        <begin position="54"/>
        <end position="73"/>
    </location>
</feature>
<reference evidence="2" key="1">
    <citation type="submission" date="2020-08" db="EMBL/GenBank/DDBJ databases">
        <title>Genome sequencing and assembly of the red palm weevil Rhynchophorus ferrugineus.</title>
        <authorList>
            <person name="Dias G.B."/>
            <person name="Bergman C.M."/>
            <person name="Manee M."/>
        </authorList>
    </citation>
    <scope>NUCLEOTIDE SEQUENCE</scope>
    <source>
        <strain evidence="2">AA-2017</strain>
        <tissue evidence="2">Whole larva</tissue>
    </source>
</reference>
<evidence type="ECO:0000256" key="1">
    <source>
        <dbReference type="SAM" id="MobiDB-lite"/>
    </source>
</evidence>
<name>A0A834MHH9_RHYFE</name>
<sequence length="156" mass="16701">MMILQEPIYADAGNSTDTTMDAPLSSLSNPIPINKANSGRILFPVLIGRRPVKSNNNGQLREPCSAGKPGRTQTGTLFMGAGGSGRDITNTNTLYLGSGLRATRQIRFSCAIPGGRVSADEQCDVKIVSLIEIPPPISISSIIFMQRLTYYAPTDD</sequence>
<organism evidence="2 3">
    <name type="scientific">Rhynchophorus ferrugineus</name>
    <name type="common">Red palm weevil</name>
    <name type="synonym">Curculio ferrugineus</name>
    <dbReference type="NCBI Taxonomy" id="354439"/>
    <lineage>
        <taxon>Eukaryota</taxon>
        <taxon>Metazoa</taxon>
        <taxon>Ecdysozoa</taxon>
        <taxon>Arthropoda</taxon>
        <taxon>Hexapoda</taxon>
        <taxon>Insecta</taxon>
        <taxon>Pterygota</taxon>
        <taxon>Neoptera</taxon>
        <taxon>Endopterygota</taxon>
        <taxon>Coleoptera</taxon>
        <taxon>Polyphaga</taxon>
        <taxon>Cucujiformia</taxon>
        <taxon>Curculionidae</taxon>
        <taxon>Dryophthorinae</taxon>
        <taxon>Rhynchophorus</taxon>
    </lineage>
</organism>
<accession>A0A834MHH9</accession>
<evidence type="ECO:0000313" key="3">
    <source>
        <dbReference type="Proteomes" id="UP000625711"/>
    </source>
</evidence>
<dbReference type="Proteomes" id="UP000625711">
    <property type="component" value="Unassembled WGS sequence"/>
</dbReference>